<feature type="compositionally biased region" description="Polar residues" evidence="1">
    <location>
        <begin position="671"/>
        <end position="687"/>
    </location>
</feature>
<evidence type="ECO:0000313" key="2">
    <source>
        <dbReference type="EMBL" id="ORY60602.1"/>
    </source>
</evidence>
<feature type="region of interest" description="Disordered" evidence="1">
    <location>
        <begin position="252"/>
        <end position="687"/>
    </location>
</feature>
<feature type="compositionally biased region" description="Polar residues" evidence="1">
    <location>
        <begin position="1403"/>
        <end position="1416"/>
    </location>
</feature>
<reference evidence="2 3" key="1">
    <citation type="submission" date="2016-07" db="EMBL/GenBank/DDBJ databases">
        <title>Pervasive Adenine N6-methylation of Active Genes in Fungi.</title>
        <authorList>
            <consortium name="DOE Joint Genome Institute"/>
            <person name="Mondo S.J."/>
            <person name="Dannebaum R.O."/>
            <person name="Kuo R.C."/>
            <person name="Labutti K."/>
            <person name="Haridas S."/>
            <person name="Kuo A."/>
            <person name="Salamov A."/>
            <person name="Ahrendt S.R."/>
            <person name="Lipzen A."/>
            <person name="Sullivan W."/>
            <person name="Andreopoulos W.B."/>
            <person name="Clum A."/>
            <person name="Lindquist E."/>
            <person name="Daum C."/>
            <person name="Ramamoorthy G.K."/>
            <person name="Gryganskyi A."/>
            <person name="Culley D."/>
            <person name="Magnuson J.K."/>
            <person name="James T.Y."/>
            <person name="O'Malley M.A."/>
            <person name="Stajich J.E."/>
            <person name="Spatafora J.W."/>
            <person name="Visel A."/>
            <person name="Grigoriev I.V."/>
        </authorList>
    </citation>
    <scope>NUCLEOTIDE SEQUENCE [LARGE SCALE GENOMIC DNA]</scope>
    <source>
        <strain evidence="2 3">CBS 129021</strain>
    </source>
</reference>
<feature type="region of interest" description="Disordered" evidence="1">
    <location>
        <begin position="1"/>
        <end position="238"/>
    </location>
</feature>
<feature type="compositionally biased region" description="Polar residues" evidence="1">
    <location>
        <begin position="1290"/>
        <end position="1309"/>
    </location>
</feature>
<feature type="compositionally biased region" description="Low complexity" evidence="1">
    <location>
        <begin position="211"/>
        <end position="224"/>
    </location>
</feature>
<dbReference type="GeneID" id="63776009"/>
<feature type="compositionally biased region" description="Basic and acidic residues" evidence="1">
    <location>
        <begin position="1277"/>
        <end position="1287"/>
    </location>
</feature>
<feature type="compositionally biased region" description="Acidic residues" evidence="1">
    <location>
        <begin position="391"/>
        <end position="400"/>
    </location>
</feature>
<feature type="compositionally biased region" description="Basic and acidic residues" evidence="1">
    <location>
        <begin position="1453"/>
        <end position="1489"/>
    </location>
</feature>
<feature type="compositionally biased region" description="Polar residues" evidence="1">
    <location>
        <begin position="973"/>
        <end position="993"/>
    </location>
</feature>
<keyword evidence="3" id="KW-1185">Reference proteome</keyword>
<feature type="compositionally biased region" description="Polar residues" evidence="1">
    <location>
        <begin position="1534"/>
        <end position="1548"/>
    </location>
</feature>
<feature type="compositionally biased region" description="Acidic residues" evidence="1">
    <location>
        <begin position="1372"/>
        <end position="1388"/>
    </location>
</feature>
<feature type="compositionally biased region" description="Low complexity" evidence="1">
    <location>
        <begin position="1191"/>
        <end position="1201"/>
    </location>
</feature>
<protein>
    <submittedName>
        <fullName evidence="2">Uncharacterized protein</fullName>
    </submittedName>
</protein>
<dbReference type="OrthoDB" id="5423926at2759"/>
<feature type="compositionally biased region" description="Polar residues" evidence="1">
    <location>
        <begin position="880"/>
        <end position="889"/>
    </location>
</feature>
<feature type="compositionally biased region" description="Basic and acidic residues" evidence="1">
    <location>
        <begin position="634"/>
        <end position="655"/>
    </location>
</feature>
<comment type="caution">
    <text evidence="2">The sequence shown here is derived from an EMBL/GenBank/DDBJ whole genome shotgun (WGS) entry which is preliminary data.</text>
</comment>
<dbReference type="RefSeq" id="XP_040712829.1">
    <property type="nucleotide sequence ID" value="XM_040859797.1"/>
</dbReference>
<proteinExistence type="predicted"/>
<evidence type="ECO:0000256" key="1">
    <source>
        <dbReference type="SAM" id="MobiDB-lite"/>
    </source>
</evidence>
<dbReference type="InParanoid" id="A0A1Y2DMV5"/>
<dbReference type="STRING" id="1141098.A0A1Y2DMV5"/>
<feature type="compositionally biased region" description="Basic and acidic residues" evidence="1">
    <location>
        <begin position="1010"/>
        <end position="1022"/>
    </location>
</feature>
<feature type="compositionally biased region" description="Polar residues" evidence="1">
    <location>
        <begin position="171"/>
        <end position="190"/>
    </location>
</feature>
<feature type="compositionally biased region" description="Polar residues" evidence="1">
    <location>
        <begin position="1216"/>
        <end position="1228"/>
    </location>
</feature>
<feature type="region of interest" description="Disordered" evidence="1">
    <location>
        <begin position="719"/>
        <end position="741"/>
    </location>
</feature>
<dbReference type="Proteomes" id="UP000193689">
    <property type="component" value="Unassembled WGS sequence"/>
</dbReference>
<feature type="compositionally biased region" description="Basic and acidic residues" evidence="1">
    <location>
        <begin position="779"/>
        <end position="788"/>
    </location>
</feature>
<evidence type="ECO:0000313" key="3">
    <source>
        <dbReference type="Proteomes" id="UP000193689"/>
    </source>
</evidence>
<feature type="compositionally biased region" description="Polar residues" evidence="1">
    <location>
        <begin position="487"/>
        <end position="496"/>
    </location>
</feature>
<feature type="compositionally biased region" description="Low complexity" evidence="1">
    <location>
        <begin position="80"/>
        <end position="90"/>
    </location>
</feature>
<feature type="compositionally biased region" description="Pro residues" evidence="1">
    <location>
        <begin position="945"/>
        <end position="958"/>
    </location>
</feature>
<feature type="compositionally biased region" description="Polar residues" evidence="1">
    <location>
        <begin position="757"/>
        <end position="776"/>
    </location>
</feature>
<feature type="compositionally biased region" description="Acidic residues" evidence="1">
    <location>
        <begin position="1023"/>
        <end position="1035"/>
    </location>
</feature>
<organism evidence="2 3">
    <name type="scientific">Pseudomassariella vexata</name>
    <dbReference type="NCBI Taxonomy" id="1141098"/>
    <lineage>
        <taxon>Eukaryota</taxon>
        <taxon>Fungi</taxon>
        <taxon>Dikarya</taxon>
        <taxon>Ascomycota</taxon>
        <taxon>Pezizomycotina</taxon>
        <taxon>Sordariomycetes</taxon>
        <taxon>Xylariomycetidae</taxon>
        <taxon>Amphisphaeriales</taxon>
        <taxon>Pseudomassariaceae</taxon>
        <taxon>Pseudomassariella</taxon>
    </lineage>
</organism>
<name>A0A1Y2DMV5_9PEZI</name>
<feature type="compositionally biased region" description="Low complexity" evidence="1">
    <location>
        <begin position="11"/>
        <end position="23"/>
    </location>
</feature>
<sequence>MASSQNPNRTLSSAAAAAALRARPQTPTNVAEVQTKRTMRRSPSVSSTGSAAGRGRTGLRLERRGSSGSMTERTFRSPSPHRGQPGQEPQQHPPVPTIPAGHRKSPSTGSAAVGMQKFRTASQKMDERLPSWYTHPTGDLRNIRKSDAPMNSLYTQKPRPESINSIPPRPESTSSSVNFSYPSRMRSQSPPASPSTRHDPQWSSPPPRTPASPLRSSRASATLSIMGKPDAAMVYDPNSRRMVPSADLMIVEHQAREAANKQPSKKKRSHGGMQRSGSDLARGTVARSSGTIVEGMAQERQLSRRESPVTTQLHAKQESQVLKDEPAVKTLIASPPAKDQRNIMTAQELPQGFKDTSVRTPSHAAQDANERNTSPLFRSTLGKRPSVVREDPEDDDDEEVPPPFVPSREILDALDAVPTRQNLYNQSPERRDEDGSPVAQHRKQPLPAWHAHHAHSEPVAEGSPETKPALADNKPVTGLSRDEDSSVYRSTSSSPAHTARFALTTSEKLAVRHTPPPRSASPIKSALKQSSPSPRTASPDNGSDNTKLREVSSEVEPPISRKKSVRVSFDDRSTVVVGEAAQSEDVESPAAPSPQQHTKRPWYSNIGRNKKKDFALEDDEVMKPRPALPSFGSVREKKRESGLEERPLVRPHDPSHPQAAPSPNAPPYSPNKATVPSRTDISAMGKSSDQVLGSVLAQDQASRNEANISRFREPLPPVVTSLEGNGYVSDNTFSSVDSDEERYDSVLGDSDVEAMLSTHNTQSTPPETLDNSQSGSMMLEEKPTKEQPPKAIELPANEVPTEVPTISVVQPSPGVNDYAREPNKHSKPQYFELPGGFPEDESEASPSPAGGAQKGVTTGDSGAPPTDNTIFEPEGKILPSQASSLPQTTLATTPSLAIVGEMAGNDTDSNTSIYSDAYEDLVEAERDDFMSLNAVVESPADKAQPTPPTPPAELPPNQPQEAGRLESEAKPPLQTQAQASEASHNSQFPPSESSEQKEWETIKSFWRSLSQEKRRQLEREAFDEGGTEGDRDEDLVPVRRLSSRKKTAEERQATAVAAKARAERIPKPVQPVNQDRVYMIQPGAKANHEPVGPTTSGRMRTSMREEQPGQSARVAKAAPGEVHLRKSMRPNAATDAVDQHKQPVTSLATQPAPPPKPNTRLQNAQIHRRDADFDVALAAGNAFSHNPNPALDLRGSDLSDSSFKRKRTGPSEGSGFRSTMRQTSPDATQETRRFSLRSLSPGGSPFRRPSRTVKSGPPVSTPIPTSMRRTLRSGSESSRERGTEGRRTSMFSSFGRSSKISDSRQSNHGSRLGDSSEDDEPAASAFRSRYEDSSSDDADMEIGVMPIAPPPKSTMRSSTAAANFFKKSATVPEEEEDSPELPDSDDEMPSPLHSPQRVFRPTTRLSSGIGTSTLQRRQSERESLVRAPITPAITAGKTRNSLMGSILRRNKKADHDAKIQRSELMESAARQDTKLERNDSQLRSIRRDSQSSSPKLRKRKPMARGSSWPLPEPDQERPSTAGGFANGGVDATRPTFSSQRNTSLNVPATTGLDATDTGESDAGVPKKKKFMRLRKMFRLDD</sequence>
<dbReference type="EMBL" id="MCFJ01000011">
    <property type="protein sequence ID" value="ORY60602.1"/>
    <property type="molecule type" value="Genomic_DNA"/>
</dbReference>
<feature type="compositionally biased region" description="Polar residues" evidence="1">
    <location>
        <begin position="1"/>
        <end position="10"/>
    </location>
</feature>
<accession>A0A1Y2DMV5</accession>
<feature type="region of interest" description="Disordered" evidence="1">
    <location>
        <begin position="929"/>
        <end position="1567"/>
    </location>
</feature>
<feature type="region of interest" description="Disordered" evidence="1">
    <location>
        <begin position="756"/>
        <end position="889"/>
    </location>
</feature>
<gene>
    <name evidence="2" type="ORF">BCR38DRAFT_42688</name>
</gene>
<feature type="compositionally biased region" description="Polar residues" evidence="1">
    <location>
        <begin position="527"/>
        <end position="545"/>
    </location>
</feature>
<feature type="compositionally biased region" description="Basic and acidic residues" evidence="1">
    <location>
        <begin position="315"/>
        <end position="327"/>
    </location>
</feature>